<evidence type="ECO:0000313" key="2">
    <source>
        <dbReference type="EMBL" id="MBB3730049.1"/>
    </source>
</evidence>
<accession>A0A7W5V6I7</accession>
<dbReference type="InterPro" id="IPR010998">
    <property type="entry name" value="Integrase_recombinase_N"/>
</dbReference>
<keyword evidence="3" id="KW-1185">Reference proteome</keyword>
<dbReference type="RefSeq" id="WP_221241290.1">
    <property type="nucleotide sequence ID" value="NZ_BAAAXX010000019.1"/>
</dbReference>
<proteinExistence type="predicted"/>
<evidence type="ECO:0000256" key="1">
    <source>
        <dbReference type="ARBA" id="ARBA00023125"/>
    </source>
</evidence>
<protein>
    <submittedName>
        <fullName evidence="2">Site-specific recombinase XerC</fullName>
    </submittedName>
</protein>
<comment type="caution">
    <text evidence="2">The sequence shown here is derived from an EMBL/GenBank/DDBJ whole genome shotgun (WGS) entry which is preliminary data.</text>
</comment>
<dbReference type="GO" id="GO:0003677">
    <property type="term" value="F:DNA binding"/>
    <property type="evidence" value="ECO:0007669"/>
    <property type="project" value="UniProtKB-KW"/>
</dbReference>
<dbReference type="InterPro" id="IPR011010">
    <property type="entry name" value="DNA_brk_join_enz"/>
</dbReference>
<dbReference type="Proteomes" id="UP000579945">
    <property type="component" value="Unassembled WGS sequence"/>
</dbReference>
<name>A0A7W5V6I7_9ACTN</name>
<reference evidence="2 3" key="1">
    <citation type="submission" date="2020-08" db="EMBL/GenBank/DDBJ databases">
        <title>Sequencing the genomes of 1000 actinobacteria strains.</title>
        <authorList>
            <person name="Klenk H.-P."/>
        </authorList>
    </citation>
    <scope>NUCLEOTIDE SEQUENCE [LARGE SCALE GENOMIC DNA]</scope>
    <source>
        <strain evidence="2 3">DSM 44320</strain>
    </source>
</reference>
<dbReference type="EMBL" id="JACIBV010000001">
    <property type="protein sequence ID" value="MBB3730049.1"/>
    <property type="molecule type" value="Genomic_DNA"/>
</dbReference>
<evidence type="ECO:0000313" key="3">
    <source>
        <dbReference type="Proteomes" id="UP000579945"/>
    </source>
</evidence>
<dbReference type="GeneID" id="95396032"/>
<dbReference type="SUPFAM" id="SSF56349">
    <property type="entry name" value="DNA breaking-rejoining enzymes"/>
    <property type="match status" value="1"/>
</dbReference>
<sequence>MRVSQLTLDSTNRPKAEHWIIPRLGAHRLDRLRPEHLDAFYAGLTKEGLAPNTILQIHRILSRALKLAVRRELITRNVCQMIDAPTGEDNEIEPLLREEAQAILDVVKGHRNGNTVVRGARPRPSAIGVARHSVEVRGPEQKA</sequence>
<gene>
    <name evidence="2" type="ORF">FHR33_005909</name>
</gene>
<dbReference type="AlphaFoldDB" id="A0A7W5V6I7"/>
<organism evidence="2 3">
    <name type="scientific">Nonomuraea dietziae</name>
    <dbReference type="NCBI Taxonomy" id="65515"/>
    <lineage>
        <taxon>Bacteria</taxon>
        <taxon>Bacillati</taxon>
        <taxon>Actinomycetota</taxon>
        <taxon>Actinomycetes</taxon>
        <taxon>Streptosporangiales</taxon>
        <taxon>Streptosporangiaceae</taxon>
        <taxon>Nonomuraea</taxon>
    </lineage>
</organism>
<dbReference type="Gene3D" id="1.10.150.130">
    <property type="match status" value="1"/>
</dbReference>
<keyword evidence="1" id="KW-0238">DNA-binding</keyword>